<feature type="compositionally biased region" description="Polar residues" evidence="1">
    <location>
        <begin position="296"/>
        <end position="305"/>
    </location>
</feature>
<feature type="region of interest" description="Disordered" evidence="1">
    <location>
        <begin position="784"/>
        <end position="808"/>
    </location>
</feature>
<name>L1J9B5_GUITC</name>
<feature type="compositionally biased region" description="Polar residues" evidence="1">
    <location>
        <begin position="420"/>
        <end position="430"/>
    </location>
</feature>
<feature type="signal peptide" evidence="2">
    <location>
        <begin position="1"/>
        <end position="30"/>
    </location>
</feature>
<feature type="region of interest" description="Disordered" evidence="1">
    <location>
        <begin position="277"/>
        <end position="308"/>
    </location>
</feature>
<dbReference type="EnsemblProtists" id="EKX45121">
    <property type="protein sequence ID" value="EKX45121"/>
    <property type="gene ID" value="GUITHDRAFT_163435"/>
</dbReference>
<feature type="region of interest" description="Disordered" evidence="1">
    <location>
        <begin position="420"/>
        <end position="445"/>
    </location>
</feature>
<feature type="region of interest" description="Disordered" evidence="1">
    <location>
        <begin position="595"/>
        <end position="622"/>
    </location>
</feature>
<dbReference type="Proteomes" id="UP000011087">
    <property type="component" value="Unassembled WGS sequence"/>
</dbReference>
<dbReference type="HOGENOM" id="CLU_343409_0_0_1"/>
<reference evidence="4" key="3">
    <citation type="submission" date="2015-06" db="UniProtKB">
        <authorList>
            <consortium name="EnsemblProtists"/>
        </authorList>
    </citation>
    <scope>IDENTIFICATION</scope>
</reference>
<evidence type="ECO:0000313" key="5">
    <source>
        <dbReference type="Proteomes" id="UP000011087"/>
    </source>
</evidence>
<dbReference type="RefSeq" id="XP_005832101.1">
    <property type="nucleotide sequence ID" value="XM_005832044.1"/>
</dbReference>
<dbReference type="OrthoDB" id="10651060at2759"/>
<dbReference type="AlphaFoldDB" id="L1J9B5"/>
<feature type="compositionally biased region" description="Polar residues" evidence="1">
    <location>
        <begin position="605"/>
        <end position="618"/>
    </location>
</feature>
<gene>
    <name evidence="3" type="ORF">GUITHDRAFT_163435</name>
</gene>
<reference evidence="3 5" key="1">
    <citation type="journal article" date="2012" name="Nature">
        <title>Algal genomes reveal evolutionary mosaicism and the fate of nucleomorphs.</title>
        <authorList>
            <consortium name="DOE Joint Genome Institute"/>
            <person name="Curtis B.A."/>
            <person name="Tanifuji G."/>
            <person name="Burki F."/>
            <person name="Gruber A."/>
            <person name="Irimia M."/>
            <person name="Maruyama S."/>
            <person name="Arias M.C."/>
            <person name="Ball S.G."/>
            <person name="Gile G.H."/>
            <person name="Hirakawa Y."/>
            <person name="Hopkins J.F."/>
            <person name="Kuo A."/>
            <person name="Rensing S.A."/>
            <person name="Schmutz J."/>
            <person name="Symeonidi A."/>
            <person name="Elias M."/>
            <person name="Eveleigh R.J."/>
            <person name="Herman E.K."/>
            <person name="Klute M.J."/>
            <person name="Nakayama T."/>
            <person name="Obornik M."/>
            <person name="Reyes-Prieto A."/>
            <person name="Armbrust E.V."/>
            <person name="Aves S.J."/>
            <person name="Beiko R.G."/>
            <person name="Coutinho P."/>
            <person name="Dacks J.B."/>
            <person name="Durnford D.G."/>
            <person name="Fast N.M."/>
            <person name="Green B.R."/>
            <person name="Grisdale C.J."/>
            <person name="Hempel F."/>
            <person name="Henrissat B."/>
            <person name="Hoppner M.P."/>
            <person name="Ishida K."/>
            <person name="Kim E."/>
            <person name="Koreny L."/>
            <person name="Kroth P.G."/>
            <person name="Liu Y."/>
            <person name="Malik S.B."/>
            <person name="Maier U.G."/>
            <person name="McRose D."/>
            <person name="Mock T."/>
            <person name="Neilson J.A."/>
            <person name="Onodera N.T."/>
            <person name="Poole A.M."/>
            <person name="Pritham E.J."/>
            <person name="Richards T.A."/>
            <person name="Rocap G."/>
            <person name="Roy S.W."/>
            <person name="Sarai C."/>
            <person name="Schaack S."/>
            <person name="Shirato S."/>
            <person name="Slamovits C.H."/>
            <person name="Spencer D.F."/>
            <person name="Suzuki S."/>
            <person name="Worden A.Z."/>
            <person name="Zauner S."/>
            <person name="Barry K."/>
            <person name="Bell C."/>
            <person name="Bharti A.K."/>
            <person name="Crow J.A."/>
            <person name="Grimwood J."/>
            <person name="Kramer R."/>
            <person name="Lindquist E."/>
            <person name="Lucas S."/>
            <person name="Salamov A."/>
            <person name="McFadden G.I."/>
            <person name="Lane C.E."/>
            <person name="Keeling P.J."/>
            <person name="Gray M.W."/>
            <person name="Grigoriev I.V."/>
            <person name="Archibald J.M."/>
        </authorList>
    </citation>
    <scope>NUCLEOTIDE SEQUENCE</scope>
    <source>
        <strain evidence="3 5">CCMP2712</strain>
    </source>
</reference>
<proteinExistence type="predicted"/>
<organism evidence="3">
    <name type="scientific">Guillardia theta (strain CCMP2712)</name>
    <name type="common">Cryptophyte</name>
    <dbReference type="NCBI Taxonomy" id="905079"/>
    <lineage>
        <taxon>Eukaryota</taxon>
        <taxon>Cryptophyceae</taxon>
        <taxon>Pyrenomonadales</taxon>
        <taxon>Geminigeraceae</taxon>
        <taxon>Guillardia</taxon>
    </lineage>
</organism>
<protein>
    <submittedName>
        <fullName evidence="3 4">Uncharacterized protein</fullName>
    </submittedName>
</protein>
<keyword evidence="5" id="KW-1185">Reference proteome</keyword>
<feature type="chain" id="PRO_5008771064" evidence="2">
    <location>
        <begin position="31"/>
        <end position="825"/>
    </location>
</feature>
<evidence type="ECO:0000313" key="3">
    <source>
        <dbReference type="EMBL" id="EKX45121.1"/>
    </source>
</evidence>
<sequence>MSKRRWKKRGACATISFALVCLICLDGVRAQSSSPSLSSPVFNTLTKEAATNAPENVVDEIVEDDPLGHAEVTRKELNEVLRKARTLVKKSKIVTGESAEEARQIASQQADAGALIAANEAAVADAYDVASVTAPRPFARKIPDDGRVRFVNAGKGGATVKGSALTSEDARFQLLSASSTRDKTNQEWAGVLNGAVQEQTTQQLEHNLQHEFLSENSADGKKGTGFTGVSDGPVWHADWTASATKNIKSTKPKSECVDVSCFDLKTQDVASVARKESNIPPGIGMRGIPSGAAASSKESNPSDGNAKSAVNGCMPEQITLCKAGCVSRGNLEMGSDQSADRTCVSKCLGPCSTALGFDAPNAQTIAQQIKKEENLLNEFTKDLVSASKSTSHAAVNKDEKQNPLADDIVKQSIKNLQMRAGSQSSSTSGANGIWHGDTSSRDGSTNAVGDGVKPFPAMASKSGEQTGVYDCRGQAIVVGSVLGKIVPGQPCEDRFLIATAGMWVVKGFGQPSADKLIQSSQNDGQSRVEINLKGVSADSNGGIKVQIFPRIGVFASWKIIQGSAGDIYLPANLAALVAAGKTNVAGVHDQSQFSEKLKKMKRPSSDGTKQASGSTKTESMIVDRQKADWSKTGVFESEDTKLNMCPGPSCPTDGRVSRVHLMKMSSPFWKYVIASALVGFILSARYIWKHREAIAESSKPNEYVELPDIWGRFSTTEAEDVNKRGGARPCPGMTANERVIMVENASDRIIMVDIGETSSNQPEDAKSSTKERGYQFSCPGLHLLNAGSGGGGEQEQEGLRGEGEGQELEGWAAAEALFCRKRKER</sequence>
<dbReference type="KEGG" id="gtt:GUITHDRAFT_163435"/>
<dbReference type="EMBL" id="JH993001">
    <property type="protein sequence ID" value="EKX45121.1"/>
    <property type="molecule type" value="Genomic_DNA"/>
</dbReference>
<evidence type="ECO:0000256" key="1">
    <source>
        <dbReference type="SAM" id="MobiDB-lite"/>
    </source>
</evidence>
<dbReference type="GeneID" id="17301653"/>
<reference evidence="5" key="2">
    <citation type="submission" date="2012-11" db="EMBL/GenBank/DDBJ databases">
        <authorList>
            <person name="Kuo A."/>
            <person name="Curtis B.A."/>
            <person name="Tanifuji G."/>
            <person name="Burki F."/>
            <person name="Gruber A."/>
            <person name="Irimia M."/>
            <person name="Maruyama S."/>
            <person name="Arias M.C."/>
            <person name="Ball S.G."/>
            <person name="Gile G.H."/>
            <person name="Hirakawa Y."/>
            <person name="Hopkins J.F."/>
            <person name="Rensing S.A."/>
            <person name="Schmutz J."/>
            <person name="Symeonidi A."/>
            <person name="Elias M."/>
            <person name="Eveleigh R.J."/>
            <person name="Herman E.K."/>
            <person name="Klute M.J."/>
            <person name="Nakayama T."/>
            <person name="Obornik M."/>
            <person name="Reyes-Prieto A."/>
            <person name="Armbrust E.V."/>
            <person name="Aves S.J."/>
            <person name="Beiko R.G."/>
            <person name="Coutinho P."/>
            <person name="Dacks J.B."/>
            <person name="Durnford D.G."/>
            <person name="Fast N.M."/>
            <person name="Green B.R."/>
            <person name="Grisdale C."/>
            <person name="Hempe F."/>
            <person name="Henrissat B."/>
            <person name="Hoppner M.P."/>
            <person name="Ishida K.-I."/>
            <person name="Kim E."/>
            <person name="Koreny L."/>
            <person name="Kroth P.G."/>
            <person name="Liu Y."/>
            <person name="Malik S.-B."/>
            <person name="Maier U.G."/>
            <person name="McRose D."/>
            <person name="Mock T."/>
            <person name="Neilson J.A."/>
            <person name="Onodera N.T."/>
            <person name="Poole A.M."/>
            <person name="Pritham E.J."/>
            <person name="Richards T.A."/>
            <person name="Rocap G."/>
            <person name="Roy S.W."/>
            <person name="Sarai C."/>
            <person name="Schaack S."/>
            <person name="Shirato S."/>
            <person name="Slamovits C.H."/>
            <person name="Spencer D.F."/>
            <person name="Suzuki S."/>
            <person name="Worden A.Z."/>
            <person name="Zauner S."/>
            <person name="Barry K."/>
            <person name="Bell C."/>
            <person name="Bharti A.K."/>
            <person name="Crow J.A."/>
            <person name="Grimwood J."/>
            <person name="Kramer R."/>
            <person name="Lindquist E."/>
            <person name="Lucas S."/>
            <person name="Salamov A."/>
            <person name="McFadden G.I."/>
            <person name="Lane C.E."/>
            <person name="Keeling P.J."/>
            <person name="Gray M.W."/>
            <person name="Grigoriev I.V."/>
            <person name="Archibald J.M."/>
        </authorList>
    </citation>
    <scope>NUCLEOTIDE SEQUENCE</scope>
    <source>
        <strain evidence="5">CCMP2712</strain>
    </source>
</reference>
<evidence type="ECO:0000256" key="2">
    <source>
        <dbReference type="SAM" id="SignalP"/>
    </source>
</evidence>
<accession>L1J9B5</accession>
<evidence type="ECO:0000313" key="4">
    <source>
        <dbReference type="EnsemblProtists" id="EKX45121"/>
    </source>
</evidence>
<dbReference type="PaxDb" id="55529-EKX45121"/>
<keyword evidence="2" id="KW-0732">Signal</keyword>